<dbReference type="InterPro" id="IPR034733">
    <property type="entry name" value="AcCoA_carboxyl_beta"/>
</dbReference>
<accession>A0A0F9UL40</accession>
<dbReference type="SUPFAM" id="SSF52096">
    <property type="entry name" value="ClpP/crotonase"/>
    <property type="match status" value="1"/>
</dbReference>
<dbReference type="InterPro" id="IPR045190">
    <property type="entry name" value="MCCB/AccD1-like"/>
</dbReference>
<reference evidence="2" key="1">
    <citation type="journal article" date="2015" name="Nature">
        <title>Complex archaea that bridge the gap between prokaryotes and eukaryotes.</title>
        <authorList>
            <person name="Spang A."/>
            <person name="Saw J.H."/>
            <person name="Jorgensen S.L."/>
            <person name="Zaremba-Niedzwiedzka K."/>
            <person name="Martijn J."/>
            <person name="Lind A.E."/>
            <person name="van Eijk R."/>
            <person name="Schleper C."/>
            <person name="Guy L."/>
            <person name="Ettema T.J."/>
        </authorList>
    </citation>
    <scope>NUCLEOTIDE SEQUENCE</scope>
</reference>
<dbReference type="PANTHER" id="PTHR22855:SF13">
    <property type="entry name" value="METHYLCROTONOYL-COA CARBOXYLASE BETA CHAIN, MITOCHONDRIAL"/>
    <property type="match status" value="1"/>
</dbReference>
<name>A0A0F9UL40_9ZZZZ</name>
<gene>
    <name evidence="2" type="ORF">LCGC14_0517430</name>
</gene>
<dbReference type="Gene3D" id="3.90.226.10">
    <property type="entry name" value="2-enoyl-CoA Hydratase, Chain A, domain 1"/>
    <property type="match status" value="1"/>
</dbReference>
<dbReference type="PANTHER" id="PTHR22855">
    <property type="entry name" value="ACETYL, PROPIONYL, PYRUVATE, AND GLUTACONYL CARBOXYLASE-RELATED"/>
    <property type="match status" value="1"/>
</dbReference>
<dbReference type="InterPro" id="IPR029045">
    <property type="entry name" value="ClpP/crotonase-like_dom_sf"/>
</dbReference>
<protein>
    <recommendedName>
        <fullName evidence="1">Acetyl-coenzyme A carboxylase carboxyl transferase subunit beta domain-containing protein</fullName>
    </recommendedName>
</protein>
<dbReference type="GO" id="GO:0006552">
    <property type="term" value="P:L-leucine catabolic process"/>
    <property type="evidence" value="ECO:0007669"/>
    <property type="project" value="TreeGrafter"/>
</dbReference>
<feature type="non-terminal residue" evidence="2">
    <location>
        <position position="1"/>
    </location>
</feature>
<dbReference type="Pfam" id="PF01039">
    <property type="entry name" value="Carboxyl_trans"/>
    <property type="match status" value="1"/>
</dbReference>
<proteinExistence type="predicted"/>
<dbReference type="EMBL" id="LAZR01000641">
    <property type="protein sequence ID" value="KKN61906.1"/>
    <property type="molecule type" value="Genomic_DNA"/>
</dbReference>
<dbReference type="GO" id="GO:1905202">
    <property type="term" value="C:methylcrotonoyl-CoA carboxylase complex"/>
    <property type="evidence" value="ECO:0007669"/>
    <property type="project" value="TreeGrafter"/>
</dbReference>
<sequence>SAVLATMSANIASNVMLELRRTNVKAPTATQEELDEIESRVRAQYGEQSDPYFATSRLWDDGIIEPAQTRDVLGLCLSIVSSTPDAMGHSPVYRM</sequence>
<dbReference type="AlphaFoldDB" id="A0A0F9UL40"/>
<organism evidence="2">
    <name type="scientific">marine sediment metagenome</name>
    <dbReference type="NCBI Taxonomy" id="412755"/>
    <lineage>
        <taxon>unclassified sequences</taxon>
        <taxon>metagenomes</taxon>
        <taxon>ecological metagenomes</taxon>
    </lineage>
</organism>
<evidence type="ECO:0000259" key="1">
    <source>
        <dbReference type="Pfam" id="PF01039"/>
    </source>
</evidence>
<evidence type="ECO:0000313" key="2">
    <source>
        <dbReference type="EMBL" id="KKN61906.1"/>
    </source>
</evidence>
<feature type="domain" description="Acetyl-coenzyme A carboxylase carboxyl transferase subunit beta" evidence="1">
    <location>
        <begin position="2"/>
        <end position="83"/>
    </location>
</feature>
<comment type="caution">
    <text evidence="2">The sequence shown here is derived from an EMBL/GenBank/DDBJ whole genome shotgun (WGS) entry which is preliminary data.</text>
</comment>
<dbReference type="GO" id="GO:0004485">
    <property type="term" value="F:methylcrotonoyl-CoA carboxylase activity"/>
    <property type="evidence" value="ECO:0007669"/>
    <property type="project" value="TreeGrafter"/>
</dbReference>